<feature type="compositionally biased region" description="Polar residues" evidence="1">
    <location>
        <begin position="1"/>
        <end position="15"/>
    </location>
</feature>
<keyword evidence="3" id="KW-1185">Reference proteome</keyword>
<organism evidence="2 3">
    <name type="scientific">Lentinula detonsa</name>
    <dbReference type="NCBI Taxonomy" id="2804962"/>
    <lineage>
        <taxon>Eukaryota</taxon>
        <taxon>Fungi</taxon>
        <taxon>Dikarya</taxon>
        <taxon>Basidiomycota</taxon>
        <taxon>Agaricomycotina</taxon>
        <taxon>Agaricomycetes</taxon>
        <taxon>Agaricomycetidae</taxon>
        <taxon>Agaricales</taxon>
        <taxon>Marasmiineae</taxon>
        <taxon>Omphalotaceae</taxon>
        <taxon>Lentinula</taxon>
    </lineage>
</organism>
<dbReference type="EMBL" id="JANVFU010000007">
    <property type="protein sequence ID" value="KAJ3744084.1"/>
    <property type="molecule type" value="Genomic_DNA"/>
</dbReference>
<sequence length="569" mass="60748">MQQSSHFTIGTSSQKAAHTLTSDAASSTSSLPMLPTKRARKSSRPATAPAKEDVVLLPSLHPSTQKQQLNTAYANLHPLHEDDSLSDHTSSRPGSGPTTPFEPPNSNNGLSTNTHVPSSNMSIMQEPHYMLKDSTSHPENSLSSVQQLAAMFRNHDNSYDWAVFTSAYAAGRWDPHRTPNPPRSLAHKISPPMRLLGGTLLDTALGCEPGNDGIDEVEQDRTPTAHTPSVPSSERSPVLERSRELNESSHLSREPGLDSISQFHHSRNPFPSSSAVSRASHPTSAFLGQSLSKSLSDGASGEQPENPPQKAKAGLFLNLPNLLIKSNSSLPSGLEPSPASALPYNVALQSNALHSNMYHSPPDIGSQNKANKVHSPISTTSDLHQFAGAIHLPTTHSVTKAPTASRATTIAGYPSAVPASATAAHFSSSQLPAQFYSSPLHVSSSRTHDFPNAPALNAATLRLAGTHVNISPLALPSPEHELTDPMRTVGVLGKNVMVTVPGTVPEHDIDFALGSDEDGSPTDRVTVDGDAIGTNSADKDTSWMHSRNSSMDMKRLADCWKVQILQTVW</sequence>
<feature type="region of interest" description="Disordered" evidence="1">
    <location>
        <begin position="1"/>
        <end position="56"/>
    </location>
</feature>
<feature type="region of interest" description="Disordered" evidence="1">
    <location>
        <begin position="80"/>
        <end position="120"/>
    </location>
</feature>
<feature type="compositionally biased region" description="Polar residues" evidence="1">
    <location>
        <begin position="222"/>
        <end position="235"/>
    </location>
</feature>
<evidence type="ECO:0000256" key="1">
    <source>
        <dbReference type="SAM" id="MobiDB-lite"/>
    </source>
</evidence>
<proteinExistence type="predicted"/>
<reference evidence="2 3" key="1">
    <citation type="journal article" date="2023" name="Proc. Natl. Acad. Sci. U.S.A.">
        <title>A global phylogenomic analysis of the shiitake genus Lentinula.</title>
        <authorList>
            <person name="Sierra-Patev S."/>
            <person name="Min B."/>
            <person name="Naranjo-Ortiz M."/>
            <person name="Looney B."/>
            <person name="Konkel Z."/>
            <person name="Slot J.C."/>
            <person name="Sakamoto Y."/>
            <person name="Steenwyk J.L."/>
            <person name="Rokas A."/>
            <person name="Carro J."/>
            <person name="Camarero S."/>
            <person name="Ferreira P."/>
            <person name="Molpeceres G."/>
            <person name="Ruiz-Duenas F.J."/>
            <person name="Serrano A."/>
            <person name="Henrissat B."/>
            <person name="Drula E."/>
            <person name="Hughes K.W."/>
            <person name="Mata J.L."/>
            <person name="Ishikawa N.K."/>
            <person name="Vargas-Isla R."/>
            <person name="Ushijima S."/>
            <person name="Smith C.A."/>
            <person name="Donoghue J."/>
            <person name="Ahrendt S."/>
            <person name="Andreopoulos W."/>
            <person name="He G."/>
            <person name="LaButti K."/>
            <person name="Lipzen A."/>
            <person name="Ng V."/>
            <person name="Riley R."/>
            <person name="Sandor L."/>
            <person name="Barry K."/>
            <person name="Martinez A.T."/>
            <person name="Xiao Y."/>
            <person name="Gibbons J.G."/>
            <person name="Terashima K."/>
            <person name="Grigoriev I.V."/>
            <person name="Hibbett D."/>
        </authorList>
    </citation>
    <scope>NUCLEOTIDE SEQUENCE [LARGE SCALE GENOMIC DNA]</scope>
    <source>
        <strain evidence="2 3">TFB7810</strain>
    </source>
</reference>
<name>A0A9W8NZX7_9AGAR</name>
<feature type="compositionally biased region" description="Low complexity" evidence="1">
    <location>
        <begin position="16"/>
        <end position="30"/>
    </location>
</feature>
<feature type="compositionally biased region" description="Basic and acidic residues" evidence="1">
    <location>
        <begin position="80"/>
        <end position="90"/>
    </location>
</feature>
<evidence type="ECO:0000313" key="3">
    <source>
        <dbReference type="Proteomes" id="UP001142393"/>
    </source>
</evidence>
<gene>
    <name evidence="2" type="ORF">DFH05DRAFT_1149025</name>
</gene>
<evidence type="ECO:0000313" key="2">
    <source>
        <dbReference type="EMBL" id="KAJ3744084.1"/>
    </source>
</evidence>
<feature type="region of interest" description="Disordered" evidence="1">
    <location>
        <begin position="204"/>
        <end position="312"/>
    </location>
</feature>
<feature type="region of interest" description="Disordered" evidence="1">
    <location>
        <begin position="514"/>
        <end position="545"/>
    </location>
</feature>
<feature type="compositionally biased region" description="Polar residues" evidence="1">
    <location>
        <begin position="91"/>
        <end position="120"/>
    </location>
</feature>
<accession>A0A9W8NZX7</accession>
<feature type="compositionally biased region" description="Basic and acidic residues" evidence="1">
    <location>
        <begin position="237"/>
        <end position="256"/>
    </location>
</feature>
<dbReference type="AlphaFoldDB" id="A0A9W8NZX7"/>
<dbReference type="Proteomes" id="UP001142393">
    <property type="component" value="Unassembled WGS sequence"/>
</dbReference>
<protein>
    <submittedName>
        <fullName evidence="2">Uncharacterized protein</fullName>
    </submittedName>
</protein>
<feature type="compositionally biased region" description="Polar residues" evidence="1">
    <location>
        <begin position="259"/>
        <end position="297"/>
    </location>
</feature>
<comment type="caution">
    <text evidence="2">The sequence shown here is derived from an EMBL/GenBank/DDBJ whole genome shotgun (WGS) entry which is preliminary data.</text>
</comment>